<dbReference type="RefSeq" id="WP_266126994.1">
    <property type="nucleotide sequence ID" value="NZ_JANIDV010000001.1"/>
</dbReference>
<evidence type="ECO:0000313" key="3">
    <source>
        <dbReference type="Proteomes" id="UP001165633"/>
    </source>
</evidence>
<protein>
    <submittedName>
        <fullName evidence="2">Uncharacterized protein</fullName>
    </submittedName>
</protein>
<feature type="region of interest" description="Disordered" evidence="1">
    <location>
        <begin position="87"/>
        <end position="110"/>
    </location>
</feature>
<proteinExistence type="predicted"/>
<dbReference type="Proteomes" id="UP001165633">
    <property type="component" value="Unassembled WGS sequence"/>
</dbReference>
<name>A0ABT3WBJ0_9PROT</name>
<gene>
    <name evidence="2" type="ORF">NQF87_03410</name>
</gene>
<sequence length="164" mass="18115">MSGYARYSPSEKSLELAIDYLKYAQSDVMSIVRVAAIFDAYLLGELVVGIKLEELGTFPEIRTLKTNKERADFFGPEPEDSFVESPAIAGKTRENPTPCSKGEESACDDQVGGSTELAKTFIRSLPDPELEQLNFGLRTEHLADLMGKLAHAEIQRRIKSRSAS</sequence>
<reference evidence="2" key="1">
    <citation type="submission" date="2022-07" db="EMBL/GenBank/DDBJ databases">
        <title>Bombella genomes.</title>
        <authorList>
            <person name="Harer L."/>
            <person name="Styblova S."/>
            <person name="Ehrmann M."/>
        </authorList>
    </citation>
    <scope>NUCLEOTIDE SEQUENCE</scope>
    <source>
        <strain evidence="2">TMW 2.2559</strain>
    </source>
</reference>
<evidence type="ECO:0000256" key="1">
    <source>
        <dbReference type="SAM" id="MobiDB-lite"/>
    </source>
</evidence>
<keyword evidence="3" id="KW-1185">Reference proteome</keyword>
<evidence type="ECO:0000313" key="2">
    <source>
        <dbReference type="EMBL" id="MCX5616023.1"/>
    </source>
</evidence>
<accession>A0ABT3WBJ0</accession>
<organism evidence="2 3">
    <name type="scientific">Bombella dulcis</name>
    <dbReference type="NCBI Taxonomy" id="2967339"/>
    <lineage>
        <taxon>Bacteria</taxon>
        <taxon>Pseudomonadati</taxon>
        <taxon>Pseudomonadota</taxon>
        <taxon>Alphaproteobacteria</taxon>
        <taxon>Acetobacterales</taxon>
        <taxon>Acetobacteraceae</taxon>
        <taxon>Bombella</taxon>
    </lineage>
</organism>
<dbReference type="EMBL" id="JANIDV010000001">
    <property type="protein sequence ID" value="MCX5616023.1"/>
    <property type="molecule type" value="Genomic_DNA"/>
</dbReference>
<comment type="caution">
    <text evidence="2">The sequence shown here is derived from an EMBL/GenBank/DDBJ whole genome shotgun (WGS) entry which is preliminary data.</text>
</comment>